<keyword evidence="2" id="KW-1185">Reference proteome</keyword>
<dbReference type="Pfam" id="PF09952">
    <property type="entry name" value="AbiEi_2"/>
    <property type="match status" value="1"/>
</dbReference>
<sequence length="351" mass="38438">MFILDEHGVDLNTVIQDVARALLDVGVMVTPTPGPSEPGTPRADLHLTLDAGARGRVDYPTVLKTGPLDRRIATAIALPPDRPLLLIAPHVPDSVAEVLTARGVDHADAAGNMRLAWDGMLLDVRGRRPRTSTTPHSRDATAARAFTRTGTMIVFALLSWPELAARPMREIATVSDVAVGTVHTVMRELSAAGYLRDGAAGRTLNRAGELLDRWAEAYTIKLARKLPIASFTLDTLDRLGDLEVDLKAEGAQLGGERAASRIDPHLYPTTATFYLSGVPASLVARYKMRRDDDAGSIHLRRRFWRRPGDTSPLVPSPLIYADLVSSGDPRQREHAERIRRVDDRLVELDRL</sequence>
<organism evidence="1 2">
    <name type="scientific">Cellulomonas humilata</name>
    <dbReference type="NCBI Taxonomy" id="144055"/>
    <lineage>
        <taxon>Bacteria</taxon>
        <taxon>Bacillati</taxon>
        <taxon>Actinomycetota</taxon>
        <taxon>Actinomycetes</taxon>
        <taxon>Micrococcales</taxon>
        <taxon>Cellulomonadaceae</taxon>
        <taxon>Cellulomonas</taxon>
    </lineage>
</organism>
<dbReference type="InterPro" id="IPR019238">
    <property type="entry name" value="AbiEi_2"/>
</dbReference>
<dbReference type="Proteomes" id="UP001239626">
    <property type="component" value="Unassembled WGS sequence"/>
</dbReference>
<dbReference type="RefSeq" id="WP_307492278.1">
    <property type="nucleotide sequence ID" value="NZ_JAUSVB010000003.1"/>
</dbReference>
<accession>A0ABU0EF66</accession>
<name>A0ABU0EF66_9CELL</name>
<evidence type="ECO:0000313" key="2">
    <source>
        <dbReference type="Proteomes" id="UP001239626"/>
    </source>
</evidence>
<protein>
    <recommendedName>
        <fullName evidence="3">HTH iclR-type domain-containing protein</fullName>
    </recommendedName>
</protein>
<reference evidence="1 2" key="1">
    <citation type="submission" date="2023-07" db="EMBL/GenBank/DDBJ databases">
        <title>Sorghum-associated microbial communities from plants grown in Nebraska, USA.</title>
        <authorList>
            <person name="Schachtman D."/>
        </authorList>
    </citation>
    <scope>NUCLEOTIDE SEQUENCE [LARGE SCALE GENOMIC DNA]</scope>
    <source>
        <strain evidence="1 2">BE332</strain>
    </source>
</reference>
<evidence type="ECO:0000313" key="1">
    <source>
        <dbReference type="EMBL" id="MDQ0373916.1"/>
    </source>
</evidence>
<gene>
    <name evidence="1" type="ORF">J2X26_002237</name>
</gene>
<comment type="caution">
    <text evidence="1">The sequence shown here is derived from an EMBL/GenBank/DDBJ whole genome shotgun (WGS) entry which is preliminary data.</text>
</comment>
<proteinExistence type="predicted"/>
<dbReference type="EMBL" id="JAUSVB010000003">
    <property type="protein sequence ID" value="MDQ0373916.1"/>
    <property type="molecule type" value="Genomic_DNA"/>
</dbReference>
<evidence type="ECO:0008006" key="3">
    <source>
        <dbReference type="Google" id="ProtNLM"/>
    </source>
</evidence>